<dbReference type="GO" id="GO:0016831">
    <property type="term" value="F:carboxy-lyase activity"/>
    <property type="evidence" value="ECO:0007669"/>
    <property type="project" value="InterPro"/>
</dbReference>
<keyword evidence="1" id="KW-0456">Lyase</keyword>
<dbReference type="InterPro" id="IPR006680">
    <property type="entry name" value="Amidohydro-rel"/>
</dbReference>
<sequence length="285" mass="32115">MIIDFSSRPPLPAFNPRAGHLQNYRRVYRNSESQVDRDIGDDAFADYLAMYDAMGAHHIVLKARDLETTFGFKIPNEAVADLCRRYPGRFIGFAGVDPHKGRAALDELDHAVKELGLRGLNVQCFEHRLPIDDPKLFRLYEKCVELDIPVNIHCGTNFSLQSEMRFGQPLLLDSVLTALPELRVCASPPGWPWVHELLAVAWRHPNLWIGVLAVRQKLLAVTGSGYEPLLTYGKGILADRMIFGSSYPMMPVDRCIAEIKSLGLDADVERKWVYGNAAHFLDIET</sequence>
<evidence type="ECO:0000313" key="4">
    <source>
        <dbReference type="Proteomes" id="UP000539372"/>
    </source>
</evidence>
<dbReference type="GO" id="GO:0016787">
    <property type="term" value="F:hydrolase activity"/>
    <property type="evidence" value="ECO:0007669"/>
    <property type="project" value="UniProtKB-KW"/>
</dbReference>
<dbReference type="PANTHER" id="PTHR21240:SF19">
    <property type="entry name" value="CATALYTIC_ HYDROLASE"/>
    <property type="match status" value="1"/>
</dbReference>
<dbReference type="SUPFAM" id="SSF51556">
    <property type="entry name" value="Metallo-dependent hydrolases"/>
    <property type="match status" value="1"/>
</dbReference>
<keyword evidence="3" id="KW-0378">Hydrolase</keyword>
<organism evidence="3 4">
    <name type="scientific">Pacificispira spongiicola</name>
    <dbReference type="NCBI Taxonomy" id="2729598"/>
    <lineage>
        <taxon>Bacteria</taxon>
        <taxon>Pseudomonadati</taxon>
        <taxon>Pseudomonadota</taxon>
        <taxon>Alphaproteobacteria</taxon>
        <taxon>Rhodospirillales</taxon>
        <taxon>Rhodospirillaceae</taxon>
        <taxon>Pacificispira</taxon>
    </lineage>
</organism>
<accession>A0A7Y0HEP2</accession>
<evidence type="ECO:0000259" key="2">
    <source>
        <dbReference type="Pfam" id="PF04909"/>
    </source>
</evidence>
<comment type="caution">
    <text evidence="3">The sequence shown here is derived from an EMBL/GenBank/DDBJ whole genome shotgun (WGS) entry which is preliminary data.</text>
</comment>
<name>A0A7Y0HEP2_9PROT</name>
<dbReference type="Proteomes" id="UP000539372">
    <property type="component" value="Unassembled WGS sequence"/>
</dbReference>
<dbReference type="EMBL" id="JABBNT010000001">
    <property type="protein sequence ID" value="NMM43117.1"/>
    <property type="molecule type" value="Genomic_DNA"/>
</dbReference>
<protein>
    <submittedName>
        <fullName evidence="3">Amidohydrolase</fullName>
    </submittedName>
</protein>
<evidence type="ECO:0000313" key="3">
    <source>
        <dbReference type="EMBL" id="NMM43117.1"/>
    </source>
</evidence>
<proteinExistence type="predicted"/>
<dbReference type="InterPro" id="IPR032466">
    <property type="entry name" value="Metal_Hydrolase"/>
</dbReference>
<dbReference type="Pfam" id="PF04909">
    <property type="entry name" value="Amidohydro_2"/>
    <property type="match status" value="1"/>
</dbReference>
<gene>
    <name evidence="3" type="ORF">HH303_01415</name>
</gene>
<dbReference type="Gene3D" id="3.20.20.140">
    <property type="entry name" value="Metal-dependent hydrolases"/>
    <property type="match status" value="1"/>
</dbReference>
<keyword evidence="4" id="KW-1185">Reference proteome</keyword>
<dbReference type="RefSeq" id="WP_169623419.1">
    <property type="nucleotide sequence ID" value="NZ_JABBNT010000001.1"/>
</dbReference>
<dbReference type="PANTHER" id="PTHR21240">
    <property type="entry name" value="2-AMINO-3-CARBOXYLMUCONATE-6-SEMIALDEHYDE DECARBOXYLASE"/>
    <property type="match status" value="1"/>
</dbReference>
<dbReference type="InterPro" id="IPR032465">
    <property type="entry name" value="ACMSD"/>
</dbReference>
<dbReference type="AlphaFoldDB" id="A0A7Y0HEP2"/>
<reference evidence="3 4" key="1">
    <citation type="submission" date="2020-04" db="EMBL/GenBank/DDBJ databases">
        <title>Rhodospirillaceae bacterium KN72 isolated from deep sea.</title>
        <authorList>
            <person name="Zhang D.-C."/>
        </authorList>
    </citation>
    <scope>NUCLEOTIDE SEQUENCE [LARGE SCALE GENOMIC DNA]</scope>
    <source>
        <strain evidence="3 4">KN72</strain>
    </source>
</reference>
<evidence type="ECO:0000256" key="1">
    <source>
        <dbReference type="ARBA" id="ARBA00023239"/>
    </source>
</evidence>
<feature type="domain" description="Amidohydrolase-related" evidence="2">
    <location>
        <begin position="44"/>
        <end position="282"/>
    </location>
</feature>